<feature type="transmembrane region" description="Helical" evidence="1">
    <location>
        <begin position="105"/>
        <end position="133"/>
    </location>
</feature>
<feature type="transmembrane region" description="Helical" evidence="1">
    <location>
        <begin position="455"/>
        <end position="480"/>
    </location>
</feature>
<keyword evidence="1" id="KW-0472">Membrane</keyword>
<feature type="transmembrane region" description="Helical" evidence="1">
    <location>
        <begin position="486"/>
        <end position="507"/>
    </location>
</feature>
<sequence length="532" mass="56803">MVSHLIRLRYRLTWNGLRRSVGATIGAIFSVLGYLYLIALAYLVAIVVAITPIDELSYANRGGVLVLAAALVLVVWIVGPIVSSASNPFTNPKNFLPFAIPNKQFISGVVLGGVVAPTGIGTFVLLFTGAVLWGWHPAAILAGVIATILGTLLCVMAMQVFVGLMTNVISKRAVRDALQLIVLVPLMLGGFVLFGAIETIQQFVDILPTIAMWVAFTPGGFLALPWFVAQGQWGLAGLHMVVMLVYLAVLVLAYEALLNRATRTAGTAGEQQREQAGLGLIGRTKTPMQAIWARALLYWFKDPRYSASLVIVGIFILFGVLETTVLDIDFLSSFIKILPALIAYMLAFSISADLSYDSTGFSLHITSGVRGIDDRLGRVLALLTWALPLVVVVTIAMTIGTGVPHQLAAWLGLSVGVLFVGTGLSAVLSARYIYPVPPPGTSVMASPEGGLGRTMLVQTLGMTAQILLSAPVIVLAIVAVVTDSQLWGIVTLLVGAVYGLGILWVGVRLGAKWYERSLPETYQSIVKVTALY</sequence>
<feature type="transmembrane region" description="Helical" evidence="1">
    <location>
        <begin position="333"/>
        <end position="356"/>
    </location>
</feature>
<comment type="caution">
    <text evidence="2">The sequence shown here is derived from an EMBL/GenBank/DDBJ whole genome shotgun (WGS) entry which is preliminary data.</text>
</comment>
<evidence type="ECO:0000313" key="3">
    <source>
        <dbReference type="Proteomes" id="UP001183794"/>
    </source>
</evidence>
<evidence type="ECO:0000313" key="2">
    <source>
        <dbReference type="EMBL" id="MDR7346808.1"/>
    </source>
</evidence>
<feature type="transmembrane region" description="Helical" evidence="1">
    <location>
        <begin position="376"/>
        <end position="401"/>
    </location>
</feature>
<dbReference type="EMBL" id="JAVDYJ010000001">
    <property type="protein sequence ID" value="MDR7346808.1"/>
    <property type="molecule type" value="Genomic_DNA"/>
</dbReference>
<accession>A0ABU2AZM4</accession>
<feature type="transmembrane region" description="Helical" evidence="1">
    <location>
        <begin position="233"/>
        <end position="254"/>
    </location>
</feature>
<keyword evidence="1" id="KW-1133">Transmembrane helix</keyword>
<evidence type="ECO:0000256" key="1">
    <source>
        <dbReference type="SAM" id="Phobius"/>
    </source>
</evidence>
<feature type="transmembrane region" description="Helical" evidence="1">
    <location>
        <begin position="407"/>
        <end position="434"/>
    </location>
</feature>
<feature type="transmembrane region" description="Helical" evidence="1">
    <location>
        <begin position="20"/>
        <end position="50"/>
    </location>
</feature>
<gene>
    <name evidence="2" type="ORF">J2S62_001065</name>
</gene>
<reference evidence="2 3" key="1">
    <citation type="submission" date="2023-07" db="EMBL/GenBank/DDBJ databases">
        <title>Sequencing the genomes of 1000 actinobacteria strains.</title>
        <authorList>
            <person name="Klenk H.-P."/>
        </authorList>
    </citation>
    <scope>NUCLEOTIDE SEQUENCE [LARGE SCALE GENOMIC DNA]</scope>
    <source>
        <strain evidence="2 3">DSM 22966</strain>
    </source>
</reference>
<dbReference type="Proteomes" id="UP001183794">
    <property type="component" value="Unassembled WGS sequence"/>
</dbReference>
<protein>
    <submittedName>
        <fullName evidence="2">ABC-2 type transport system permease protein</fullName>
    </submittedName>
</protein>
<proteinExistence type="predicted"/>
<organism evidence="2 3">
    <name type="scientific">Enteractinococcus fodinae</name>
    <dbReference type="NCBI Taxonomy" id="684663"/>
    <lineage>
        <taxon>Bacteria</taxon>
        <taxon>Bacillati</taxon>
        <taxon>Actinomycetota</taxon>
        <taxon>Actinomycetes</taxon>
        <taxon>Micrococcales</taxon>
        <taxon>Micrococcaceae</taxon>
    </lineage>
</organism>
<feature type="transmembrane region" description="Helical" evidence="1">
    <location>
        <begin position="304"/>
        <end position="321"/>
    </location>
</feature>
<feature type="transmembrane region" description="Helical" evidence="1">
    <location>
        <begin position="209"/>
        <end position="227"/>
    </location>
</feature>
<name>A0ABU2AZM4_9MICC</name>
<feature type="transmembrane region" description="Helical" evidence="1">
    <location>
        <begin position="177"/>
        <end position="197"/>
    </location>
</feature>
<feature type="transmembrane region" description="Helical" evidence="1">
    <location>
        <begin position="140"/>
        <end position="165"/>
    </location>
</feature>
<keyword evidence="1" id="KW-0812">Transmembrane</keyword>
<dbReference type="RefSeq" id="WP_310172233.1">
    <property type="nucleotide sequence ID" value="NZ_BAABHE010000002.1"/>
</dbReference>
<keyword evidence="3" id="KW-1185">Reference proteome</keyword>
<feature type="transmembrane region" description="Helical" evidence="1">
    <location>
        <begin position="62"/>
        <end position="85"/>
    </location>
</feature>